<dbReference type="PROSITE" id="PS51266">
    <property type="entry name" value="ZF_CHY"/>
    <property type="match status" value="1"/>
</dbReference>
<feature type="domain" description="CHY-type" evidence="5">
    <location>
        <begin position="118"/>
        <end position="158"/>
    </location>
</feature>
<keyword evidence="2 4" id="KW-0863">Zinc-finger</keyword>
<dbReference type="GO" id="GO:0016567">
    <property type="term" value="P:protein ubiquitination"/>
    <property type="evidence" value="ECO:0007669"/>
    <property type="project" value="TreeGrafter"/>
</dbReference>
<dbReference type="AlphaFoldDB" id="A0A9I9EC50"/>
<evidence type="ECO:0000256" key="3">
    <source>
        <dbReference type="ARBA" id="ARBA00022833"/>
    </source>
</evidence>
<evidence type="ECO:0000256" key="4">
    <source>
        <dbReference type="PROSITE-ProRule" id="PRU00601"/>
    </source>
</evidence>
<protein>
    <recommendedName>
        <fullName evidence="5">CHY-type domain-containing protein</fullName>
    </recommendedName>
</protein>
<evidence type="ECO:0000259" key="5">
    <source>
        <dbReference type="PROSITE" id="PS51266"/>
    </source>
</evidence>
<dbReference type="PANTHER" id="PTHR21319">
    <property type="entry name" value="RING FINGER AND CHY ZINC FINGER DOMAIN-CONTAINING PROTEIN 1"/>
    <property type="match status" value="1"/>
</dbReference>
<dbReference type="Gramene" id="MELO3C031717.2.1">
    <property type="protein sequence ID" value="MELO3C031717.2.1"/>
    <property type="gene ID" value="MELO3C031717.2"/>
</dbReference>
<dbReference type="InterPro" id="IPR008913">
    <property type="entry name" value="Znf_CHY"/>
</dbReference>
<dbReference type="SUPFAM" id="SSF161219">
    <property type="entry name" value="CHY zinc finger-like"/>
    <property type="match status" value="1"/>
</dbReference>
<dbReference type="GO" id="GO:0008270">
    <property type="term" value="F:zinc ion binding"/>
    <property type="evidence" value="ECO:0007669"/>
    <property type="project" value="UniProtKB-KW"/>
</dbReference>
<dbReference type="InterPro" id="IPR037274">
    <property type="entry name" value="Znf_CHY_sf"/>
</dbReference>
<evidence type="ECO:0000256" key="1">
    <source>
        <dbReference type="ARBA" id="ARBA00022723"/>
    </source>
</evidence>
<dbReference type="GO" id="GO:0005634">
    <property type="term" value="C:nucleus"/>
    <property type="evidence" value="ECO:0007669"/>
    <property type="project" value="TreeGrafter"/>
</dbReference>
<keyword evidence="1" id="KW-0479">Metal-binding</keyword>
<sequence length="217" mass="24756">MEENRHYYKTGLQPHAPFRLLDHKPPTSPFVCSIANHHNRFIAATVEEIVFIRRCRFVCNSSSAAVTVHPPLQQFVCHRNKFVATIGSFAATEALPSPSFPIHMRAFMEVSADDRLNFGKMGYGCQHYRRRCKIRAPCYNEIYPCRLCHNEAKLDNVLKLCSAIMQPLMPKALWDSHLKPHRRSFSAMMPSSFNWVHVLQSLGGFGEEEGNFASSCL</sequence>
<proteinExistence type="predicted"/>
<dbReference type="EnsemblPlants" id="MELO3C031717.2.1">
    <property type="protein sequence ID" value="MELO3C031717.2.1"/>
    <property type="gene ID" value="MELO3C031717.2"/>
</dbReference>
<dbReference type="GO" id="GO:0061630">
    <property type="term" value="F:ubiquitin protein ligase activity"/>
    <property type="evidence" value="ECO:0007669"/>
    <property type="project" value="TreeGrafter"/>
</dbReference>
<keyword evidence="3" id="KW-0862">Zinc</keyword>
<organism evidence="6">
    <name type="scientific">Cucumis melo</name>
    <name type="common">Muskmelon</name>
    <dbReference type="NCBI Taxonomy" id="3656"/>
    <lineage>
        <taxon>Eukaryota</taxon>
        <taxon>Viridiplantae</taxon>
        <taxon>Streptophyta</taxon>
        <taxon>Embryophyta</taxon>
        <taxon>Tracheophyta</taxon>
        <taxon>Spermatophyta</taxon>
        <taxon>Magnoliopsida</taxon>
        <taxon>eudicotyledons</taxon>
        <taxon>Gunneridae</taxon>
        <taxon>Pentapetalae</taxon>
        <taxon>rosids</taxon>
        <taxon>fabids</taxon>
        <taxon>Cucurbitales</taxon>
        <taxon>Cucurbitaceae</taxon>
        <taxon>Benincaseae</taxon>
        <taxon>Cucumis</taxon>
    </lineage>
</organism>
<accession>A0A9I9EC50</accession>
<evidence type="ECO:0000313" key="6">
    <source>
        <dbReference type="EnsemblPlants" id="MELO3C031717.2.1"/>
    </source>
</evidence>
<name>A0A9I9EC50_CUCME</name>
<dbReference type="GO" id="GO:0006511">
    <property type="term" value="P:ubiquitin-dependent protein catabolic process"/>
    <property type="evidence" value="ECO:0007669"/>
    <property type="project" value="TreeGrafter"/>
</dbReference>
<dbReference type="Pfam" id="PF05495">
    <property type="entry name" value="zf-CHY"/>
    <property type="match status" value="1"/>
</dbReference>
<dbReference type="PANTHER" id="PTHR21319:SF20">
    <property type="entry name" value="E3 UBIQUITIN-PROTEIN LIGASE MIEL1"/>
    <property type="match status" value="1"/>
</dbReference>
<evidence type="ECO:0000256" key="2">
    <source>
        <dbReference type="ARBA" id="ARBA00022771"/>
    </source>
</evidence>
<reference evidence="6" key="1">
    <citation type="submission" date="2023-03" db="UniProtKB">
        <authorList>
            <consortium name="EnsemblPlants"/>
        </authorList>
    </citation>
    <scope>IDENTIFICATION</scope>
</reference>